<comment type="caution">
    <text evidence="3">The sequence shown here is derived from an EMBL/GenBank/DDBJ whole genome shotgun (WGS) entry which is preliminary data.</text>
</comment>
<evidence type="ECO:0000313" key="3">
    <source>
        <dbReference type="EMBL" id="RIH74666.1"/>
    </source>
</evidence>
<gene>
    <name evidence="3" type="ORF">Mcate_02613</name>
</gene>
<dbReference type="EMBL" id="QWKX01000100">
    <property type="protein sequence ID" value="RIH74666.1"/>
    <property type="molecule type" value="Genomic_DNA"/>
</dbReference>
<proteinExistence type="predicted"/>
<dbReference type="GO" id="GO:0016787">
    <property type="term" value="F:hydrolase activity"/>
    <property type="evidence" value="ECO:0007669"/>
    <property type="project" value="UniProtKB-KW"/>
</dbReference>
<name>A0A399DRF0_9DEIN</name>
<feature type="domain" description="DUF402" evidence="2">
    <location>
        <begin position="24"/>
        <end position="160"/>
    </location>
</feature>
<evidence type="ECO:0000259" key="2">
    <source>
        <dbReference type="Pfam" id="PF04167"/>
    </source>
</evidence>
<dbReference type="SUPFAM" id="SSF159234">
    <property type="entry name" value="FomD-like"/>
    <property type="match status" value="1"/>
</dbReference>
<dbReference type="PANTHER" id="PTHR39159:SF1">
    <property type="entry name" value="UPF0374 PROTEIN YGAC"/>
    <property type="match status" value="1"/>
</dbReference>
<dbReference type="RefSeq" id="WP_027887540.1">
    <property type="nucleotide sequence ID" value="NZ_JBHSXZ010000008.1"/>
</dbReference>
<dbReference type="InterPro" id="IPR007295">
    <property type="entry name" value="DUF402"/>
</dbReference>
<dbReference type="AlphaFoldDB" id="A0A399DRF0"/>
<dbReference type="Gene3D" id="2.40.380.10">
    <property type="entry name" value="FomD-like"/>
    <property type="match status" value="1"/>
</dbReference>
<evidence type="ECO:0000313" key="4">
    <source>
        <dbReference type="Proteomes" id="UP000266089"/>
    </source>
</evidence>
<reference evidence="3 4" key="1">
    <citation type="submission" date="2018-08" db="EMBL/GenBank/DDBJ databases">
        <title>Meiothermus cateniformans JCM 15151 genome sequencing project.</title>
        <authorList>
            <person name="Da Costa M.S."/>
            <person name="Albuquerque L."/>
            <person name="Raposo P."/>
            <person name="Froufe H.J.C."/>
            <person name="Barroso C.S."/>
            <person name="Egas C."/>
        </authorList>
    </citation>
    <scope>NUCLEOTIDE SEQUENCE [LARGE SCALE GENOMIC DNA]</scope>
    <source>
        <strain evidence="3 4">JCM 15151</strain>
    </source>
</reference>
<dbReference type="Pfam" id="PF04167">
    <property type="entry name" value="DUF402"/>
    <property type="match status" value="1"/>
</dbReference>
<dbReference type="InterPro" id="IPR035930">
    <property type="entry name" value="FomD-like_sf"/>
</dbReference>
<evidence type="ECO:0000256" key="1">
    <source>
        <dbReference type="ARBA" id="ARBA00022801"/>
    </source>
</evidence>
<dbReference type="Proteomes" id="UP000266089">
    <property type="component" value="Unassembled WGS sequence"/>
</dbReference>
<sequence>MTPVIRYPIGQVVRIEFWKYPAHTLHYWWEARVHEMREDALLVHMPLGFEFHHESKQRVLRVGHQAYVAFFVGRWYSGGPDLDAEGRVLEYYWNIQTPPRFEPGRIWQYDLEIDVKCKADHACQTFDLEEFAGKAPLYPAEWVEQALRAVQQVEEHMRQGAWPVRPPEPGRGWLERL</sequence>
<keyword evidence="1" id="KW-0378">Hydrolase</keyword>
<accession>A0A399DRF0</accession>
<dbReference type="InterPro" id="IPR050212">
    <property type="entry name" value="Ntdp-like"/>
</dbReference>
<protein>
    <recommendedName>
        <fullName evidence="2">DUF402 domain-containing protein</fullName>
    </recommendedName>
</protein>
<dbReference type="PANTHER" id="PTHR39159">
    <property type="match status" value="1"/>
</dbReference>
<organism evidence="3 4">
    <name type="scientific">Meiothermus taiwanensis</name>
    <dbReference type="NCBI Taxonomy" id="172827"/>
    <lineage>
        <taxon>Bacteria</taxon>
        <taxon>Thermotogati</taxon>
        <taxon>Deinococcota</taxon>
        <taxon>Deinococci</taxon>
        <taxon>Thermales</taxon>
        <taxon>Thermaceae</taxon>
        <taxon>Meiothermus</taxon>
    </lineage>
</organism>